<dbReference type="InterPro" id="IPR007588">
    <property type="entry name" value="Znf_FLYWCH"/>
</dbReference>
<keyword evidence="2" id="KW-0863">Zinc-finger</keyword>
<evidence type="ECO:0000256" key="2">
    <source>
        <dbReference type="ARBA" id="ARBA00022771"/>
    </source>
</evidence>
<feature type="domain" description="FLYWCH-type" evidence="4">
    <location>
        <begin position="32"/>
        <end position="90"/>
    </location>
</feature>
<dbReference type="EMBL" id="CAKXAJ010026408">
    <property type="protein sequence ID" value="CAH2267924.1"/>
    <property type="molecule type" value="Genomic_DNA"/>
</dbReference>
<keyword evidence="6" id="KW-1185">Reference proteome</keyword>
<gene>
    <name evidence="5" type="primary">jg8386</name>
    <name evidence="5" type="ORF">PAEG_LOCUS26404</name>
</gene>
<dbReference type="Proteomes" id="UP000838756">
    <property type="component" value="Unassembled WGS sequence"/>
</dbReference>
<reference evidence="5" key="1">
    <citation type="submission" date="2022-03" db="EMBL/GenBank/DDBJ databases">
        <authorList>
            <person name="Lindestad O."/>
        </authorList>
    </citation>
    <scope>NUCLEOTIDE SEQUENCE</scope>
</reference>
<evidence type="ECO:0000313" key="5">
    <source>
        <dbReference type="EMBL" id="CAH2267924.1"/>
    </source>
</evidence>
<sequence>MLRKWGFSACRVVTSLAKDPNTNLDFNIEIEYVTKPNGNVLLILQGYTYARANKSSYYWNCSSRQRGGCKARLRIDNSLRITHKDLKHNHNPPNYEINEEGRSLFRIKEAWSLNGYLSQFWDINKSTVFTDHVLNDKAAWKQATPLSSLTKQKNTKNC</sequence>
<evidence type="ECO:0000259" key="4">
    <source>
        <dbReference type="Pfam" id="PF04500"/>
    </source>
</evidence>
<name>A0A8S4SI22_9NEOP</name>
<dbReference type="OrthoDB" id="7485060at2759"/>
<dbReference type="Gene3D" id="2.20.25.240">
    <property type="match status" value="1"/>
</dbReference>
<comment type="caution">
    <text evidence="5">The sequence shown here is derived from an EMBL/GenBank/DDBJ whole genome shotgun (WGS) entry which is preliminary data.</text>
</comment>
<protein>
    <submittedName>
        <fullName evidence="5">Jg8386 protein</fullName>
    </submittedName>
</protein>
<keyword evidence="3" id="KW-0862">Zinc</keyword>
<accession>A0A8S4SI22</accession>
<dbReference type="GO" id="GO:0008270">
    <property type="term" value="F:zinc ion binding"/>
    <property type="evidence" value="ECO:0007669"/>
    <property type="project" value="UniProtKB-KW"/>
</dbReference>
<evidence type="ECO:0000256" key="1">
    <source>
        <dbReference type="ARBA" id="ARBA00022723"/>
    </source>
</evidence>
<organism evidence="5 6">
    <name type="scientific">Pararge aegeria aegeria</name>
    <dbReference type="NCBI Taxonomy" id="348720"/>
    <lineage>
        <taxon>Eukaryota</taxon>
        <taxon>Metazoa</taxon>
        <taxon>Ecdysozoa</taxon>
        <taxon>Arthropoda</taxon>
        <taxon>Hexapoda</taxon>
        <taxon>Insecta</taxon>
        <taxon>Pterygota</taxon>
        <taxon>Neoptera</taxon>
        <taxon>Endopterygota</taxon>
        <taxon>Lepidoptera</taxon>
        <taxon>Glossata</taxon>
        <taxon>Ditrysia</taxon>
        <taxon>Papilionoidea</taxon>
        <taxon>Nymphalidae</taxon>
        <taxon>Satyrinae</taxon>
        <taxon>Satyrini</taxon>
        <taxon>Parargina</taxon>
        <taxon>Pararge</taxon>
    </lineage>
</organism>
<proteinExistence type="predicted"/>
<keyword evidence="1" id="KW-0479">Metal-binding</keyword>
<evidence type="ECO:0000256" key="3">
    <source>
        <dbReference type="ARBA" id="ARBA00022833"/>
    </source>
</evidence>
<evidence type="ECO:0000313" key="6">
    <source>
        <dbReference type="Proteomes" id="UP000838756"/>
    </source>
</evidence>
<dbReference type="AlphaFoldDB" id="A0A8S4SI22"/>
<dbReference type="Pfam" id="PF04500">
    <property type="entry name" value="FLYWCH"/>
    <property type="match status" value="1"/>
</dbReference>